<dbReference type="EMBL" id="LN860274">
    <property type="protein sequence ID" value="CDQ07478.1"/>
    <property type="molecule type" value="Genomic_DNA"/>
</dbReference>
<organism evidence="1">
    <name type="scientific">Brugia malayi</name>
    <name type="common">Filarial nematode worm</name>
    <dbReference type="NCBI Taxonomy" id="6279"/>
    <lineage>
        <taxon>Eukaryota</taxon>
        <taxon>Metazoa</taxon>
        <taxon>Ecdysozoa</taxon>
        <taxon>Nematoda</taxon>
        <taxon>Chromadorea</taxon>
        <taxon>Rhabditida</taxon>
        <taxon>Spirurina</taxon>
        <taxon>Spiruromorpha</taxon>
        <taxon>Filarioidea</taxon>
        <taxon>Onchocercidae</taxon>
        <taxon>Brugia</taxon>
    </lineage>
</organism>
<reference evidence="1" key="2">
    <citation type="submission" date="2012-12" db="EMBL/GenBank/DDBJ databases">
        <authorList>
            <consortium name="WormBase Consortium"/>
            <person name="Ghedin E."/>
            <person name="Paulini M."/>
        </authorList>
    </citation>
    <scope>NUCLEOTIDE SEQUENCE</scope>
    <source>
        <strain evidence="1">FR3</strain>
    </source>
</reference>
<name>A0A1I9GA89_BRUMA</name>
<dbReference type="AlphaFoldDB" id="A0A1I9GA89"/>
<evidence type="ECO:0000313" key="1">
    <source>
        <dbReference type="EMBL" id="CDQ07478.1"/>
    </source>
</evidence>
<accession>A0A1I9GA89</accession>
<gene>
    <name evidence="1" type="primary">Bm11769</name>
    <name evidence="1" type="ORF">BM_Bm11769</name>
</gene>
<proteinExistence type="predicted"/>
<sequence>MRICLCECLQVPVEPRSWSYRCLPASGCGCWEEDSDPLREQNDSCGPLHPDGLGCWWESVDSCCLPSRQIPPRAGPPTLCTPGGLSAQGTWLVSTCFPPDDVQESEKALVPVAFSVTGFDLWDFSVESQLTAGGTRWISSSGFSLKLTLKLDQAGSRNLPLFTVAHRECTLGCWLDSPEHRTKTVHSHSRRGLPVSASKAHFLTPAV</sequence>
<protein>
    <submittedName>
        <fullName evidence="1">Bm11769</fullName>
    </submittedName>
</protein>
<reference evidence="1" key="1">
    <citation type="journal article" date="2007" name="Science">
        <title>Draft genome of the filarial nematode parasite Brugia malayi.</title>
        <authorList>
            <person name="Ghedin E."/>
            <person name="Wang S."/>
            <person name="Spiro D."/>
            <person name="Caler E."/>
            <person name="Zhao Q."/>
            <person name="Crabtree J."/>
            <person name="Allen J.E."/>
            <person name="Delcher A.L."/>
            <person name="Guiliano D.B."/>
            <person name="Miranda-Saavedra D."/>
            <person name="Angiuoli S.V."/>
            <person name="Creasy T."/>
            <person name="Amedeo P."/>
            <person name="Haas B."/>
            <person name="El-Sayed N.M."/>
            <person name="Wortman J.R."/>
            <person name="Feldblyum T."/>
            <person name="Tallon L."/>
            <person name="Schatz M."/>
            <person name="Shumway M."/>
            <person name="Koo H."/>
            <person name="Salzberg S.L."/>
            <person name="Schobel S."/>
            <person name="Pertea M."/>
            <person name="Pop M."/>
            <person name="White O."/>
            <person name="Barton G.J."/>
            <person name="Carlow C.K."/>
            <person name="Crawford M.J."/>
            <person name="Daub J."/>
            <person name="Dimmic M.W."/>
            <person name="Estes C.F."/>
            <person name="Foster J.M."/>
            <person name="Ganatra M."/>
            <person name="Gregory W.F."/>
            <person name="Johnson N.M."/>
            <person name="Jin J."/>
            <person name="Komuniecki R."/>
            <person name="Korf I."/>
            <person name="Kumar S."/>
            <person name="Laney S."/>
            <person name="Li B.W."/>
            <person name="Li W."/>
            <person name="Lindblom T.H."/>
            <person name="Lustigman S."/>
            <person name="Ma D."/>
            <person name="Maina C.V."/>
            <person name="Martin D.M."/>
            <person name="McCarter J.P."/>
            <person name="McReynolds L."/>
            <person name="Mitreva M."/>
            <person name="Nutman T.B."/>
            <person name="Parkinson J."/>
            <person name="Peregrin-Alvarez J.M."/>
            <person name="Poole C."/>
            <person name="Ren Q."/>
            <person name="Saunders L."/>
            <person name="Sluder A.E."/>
            <person name="Smith K."/>
            <person name="Stanke M."/>
            <person name="Unnasch T.R."/>
            <person name="Ware J."/>
            <person name="Wei A.D."/>
            <person name="Weil G."/>
            <person name="Williams D.J."/>
            <person name="Zhang Y."/>
            <person name="Williams S.A."/>
            <person name="Fraser-Liggett C."/>
            <person name="Slatko B."/>
            <person name="Blaxter M.L."/>
            <person name="Scott A.L."/>
        </authorList>
    </citation>
    <scope>NUCLEOTIDE SEQUENCE</scope>
    <source>
        <strain evidence="1">FR3</strain>
    </source>
</reference>